<evidence type="ECO:0000313" key="3">
    <source>
        <dbReference type="Proteomes" id="UP001152172"/>
    </source>
</evidence>
<evidence type="ECO:0000313" key="2">
    <source>
        <dbReference type="EMBL" id="MCZ8531950.1"/>
    </source>
</evidence>
<dbReference type="PANTHER" id="PTHR43760:SF1">
    <property type="entry name" value="ENDORIBONUCLEASE L-PSP_CHORISMATE MUTASE-LIKE DOMAIN-CONTAINING PROTEIN"/>
    <property type="match status" value="1"/>
</dbReference>
<dbReference type="InterPro" id="IPR035959">
    <property type="entry name" value="RutC-like_sf"/>
</dbReference>
<dbReference type="Proteomes" id="UP001152172">
    <property type="component" value="Unassembled WGS sequence"/>
</dbReference>
<organism evidence="2 3">
    <name type="scientific">Psychrobacillus psychrodurans</name>
    <dbReference type="NCBI Taxonomy" id="126157"/>
    <lineage>
        <taxon>Bacteria</taxon>
        <taxon>Bacillati</taxon>
        <taxon>Bacillota</taxon>
        <taxon>Bacilli</taxon>
        <taxon>Bacillales</taxon>
        <taxon>Bacillaceae</taxon>
        <taxon>Psychrobacillus</taxon>
    </lineage>
</organism>
<accession>A0A9X3L5Y3</accession>
<dbReference type="SUPFAM" id="SSF55298">
    <property type="entry name" value="YjgF-like"/>
    <property type="match status" value="1"/>
</dbReference>
<proteinExistence type="predicted"/>
<dbReference type="EMBL" id="JAMKBI010000001">
    <property type="protein sequence ID" value="MCZ8531950.1"/>
    <property type="molecule type" value="Genomic_DNA"/>
</dbReference>
<reference evidence="2" key="1">
    <citation type="submission" date="2022-05" db="EMBL/GenBank/DDBJ databases">
        <authorList>
            <person name="Colautti A."/>
            <person name="Iacumin L."/>
        </authorList>
    </citation>
    <scope>NUCLEOTIDE SEQUENCE</scope>
    <source>
        <strain evidence="2">DSM 30747</strain>
    </source>
</reference>
<comment type="caution">
    <text evidence="2">The sequence shown here is derived from an EMBL/GenBank/DDBJ whole genome shotgun (WGS) entry which is preliminary data.</text>
</comment>
<dbReference type="PANTHER" id="PTHR43760">
    <property type="entry name" value="ENDORIBONUCLEASE-RELATED"/>
    <property type="match status" value="1"/>
</dbReference>
<feature type="domain" description="Endoribonuclease L-PSP/chorismate mutase-like" evidence="1">
    <location>
        <begin position="22"/>
        <end position="132"/>
    </location>
</feature>
<dbReference type="Pfam" id="PF14588">
    <property type="entry name" value="YjgF_endoribonc"/>
    <property type="match status" value="1"/>
</dbReference>
<keyword evidence="3" id="KW-1185">Reference proteome</keyword>
<dbReference type="CDD" id="cd02199">
    <property type="entry name" value="YjgF_YER057c_UK114_like_1"/>
    <property type="match status" value="1"/>
</dbReference>
<gene>
    <name evidence="2" type="ORF">M9R61_01155</name>
</gene>
<protein>
    <submittedName>
        <fullName evidence="2">RidA family protein</fullName>
    </submittedName>
</protein>
<dbReference type="Gene3D" id="3.30.1330.40">
    <property type="entry name" value="RutC-like"/>
    <property type="match status" value="1"/>
</dbReference>
<dbReference type="RefSeq" id="WP_269920625.1">
    <property type="nucleotide sequence ID" value="NZ_JAMKBI010000001.1"/>
</dbReference>
<name>A0A9X3L5Y3_9BACI</name>
<dbReference type="InterPro" id="IPR013813">
    <property type="entry name" value="Endoribo_LPSP/chorism_mut-like"/>
</dbReference>
<dbReference type="AlphaFoldDB" id="A0A9X3L5Y3"/>
<sequence>MNYEEKLESKGYKFPTQANKRIFEAGVRTGNLIFVSGNAAKVEGVLKYKGIVGDTVTMEQAQDAGKIAFVNCLATVKNMIGNLDSMKRIVNIKGYVASTPEFTDQPKVMDEVSALAIEIFGEVGKHSRVSLGTFSLPEGTPVEVEIVVEV</sequence>
<evidence type="ECO:0000259" key="1">
    <source>
        <dbReference type="Pfam" id="PF14588"/>
    </source>
</evidence>